<dbReference type="Gene3D" id="1.20.58.300">
    <property type="entry name" value="FlgN-like"/>
    <property type="match status" value="1"/>
</dbReference>
<comment type="caution">
    <text evidence="1">The sequence shown here is derived from an EMBL/GenBank/DDBJ whole genome shotgun (WGS) entry which is preliminary data.</text>
</comment>
<dbReference type="STRING" id="930.GCA_002079865_03271"/>
<evidence type="ECO:0000313" key="2">
    <source>
        <dbReference type="EMBL" id="OCX76397.1"/>
    </source>
</evidence>
<dbReference type="EMBL" id="LWSA01000031">
    <property type="protein sequence ID" value="OCX75994.1"/>
    <property type="molecule type" value="Genomic_DNA"/>
</dbReference>
<evidence type="ECO:0000313" key="3">
    <source>
        <dbReference type="Proteomes" id="UP000094893"/>
    </source>
</evidence>
<reference evidence="1 3" key="1">
    <citation type="journal article" date="2016" name="Int. J. Mol. Sci.">
        <title>Comparative genomics of the extreme acidophile Acidithiobacillus thiooxidans reveals intraspecific divergence and niche adaptation.</title>
        <authorList>
            <person name="Zhang X."/>
            <person name="Feng X."/>
            <person name="Tao J."/>
            <person name="Ma L."/>
            <person name="Xiao Y."/>
            <person name="Liang Y."/>
            <person name="Liu X."/>
            <person name="Yin H."/>
        </authorList>
    </citation>
    <scope>NUCLEOTIDE SEQUENCE [LARGE SCALE GENOMIC DNA]</scope>
    <source>
        <strain evidence="1 3">A02</strain>
        <strain evidence="2">DXS-W</strain>
    </source>
</reference>
<keyword evidence="4" id="KW-1185">Reference proteome</keyword>
<organism evidence="1 3">
    <name type="scientific">Acidithiobacillus thiooxidans</name>
    <name type="common">Thiobacillus thiooxidans</name>
    <dbReference type="NCBI Taxonomy" id="930"/>
    <lineage>
        <taxon>Bacteria</taxon>
        <taxon>Pseudomonadati</taxon>
        <taxon>Pseudomonadota</taxon>
        <taxon>Acidithiobacillia</taxon>
        <taxon>Acidithiobacillales</taxon>
        <taxon>Acidithiobacillaceae</taxon>
        <taxon>Acidithiobacillus</taxon>
    </lineage>
</organism>
<sequence>MDLKDSTDSQESMLLEQLQALLDDETECLKSGQMAELQRIATEKMRCFADIQSCMTAASQPSKNSSADAHLRNLLNEIMRKNQLNGQIISALQRFNQGAWEIFFGVQPATYSGLGTAKSSAERHLIGSA</sequence>
<dbReference type="eggNOG" id="ENOG5031JI9">
    <property type="taxonomic scope" value="Bacteria"/>
</dbReference>
<name>A0A1C2IJ34_ACITH</name>
<dbReference type="InterPro" id="IPR036679">
    <property type="entry name" value="FlgN-like_sf"/>
</dbReference>
<evidence type="ECO:0008006" key="5">
    <source>
        <dbReference type="Google" id="ProtNLM"/>
    </source>
</evidence>
<dbReference type="GO" id="GO:0044780">
    <property type="term" value="P:bacterial-type flagellum assembly"/>
    <property type="evidence" value="ECO:0007669"/>
    <property type="project" value="InterPro"/>
</dbReference>
<dbReference type="SUPFAM" id="SSF140566">
    <property type="entry name" value="FlgN-like"/>
    <property type="match status" value="1"/>
</dbReference>
<dbReference type="AlphaFoldDB" id="A0A1C2IJ34"/>
<evidence type="ECO:0000313" key="1">
    <source>
        <dbReference type="EMBL" id="OCX75994.1"/>
    </source>
</evidence>
<dbReference type="Proteomes" id="UP000094893">
    <property type="component" value="Unassembled WGS sequence"/>
</dbReference>
<dbReference type="EMBL" id="LWRY01000003">
    <property type="protein sequence ID" value="OCX76397.1"/>
    <property type="molecule type" value="Genomic_DNA"/>
</dbReference>
<protein>
    <recommendedName>
        <fullName evidence="5">Flagellar protein FlgN</fullName>
    </recommendedName>
</protein>
<proteinExistence type="predicted"/>
<dbReference type="Proteomes" id="UP000095008">
    <property type="component" value="Unassembled WGS sequence"/>
</dbReference>
<dbReference type="RefSeq" id="WP_024892676.1">
    <property type="nucleotide sequence ID" value="NZ_LWRZ01000111.1"/>
</dbReference>
<accession>A0A1C2IJ34</accession>
<evidence type="ECO:0000313" key="4">
    <source>
        <dbReference type="Proteomes" id="UP000095008"/>
    </source>
</evidence>
<gene>
    <name evidence="2" type="ORF">A6M23_00775</name>
    <name evidence="1" type="ORF">A6P07_03690</name>
</gene>